<proteinExistence type="predicted"/>
<accession>A0A653B1B3</accession>
<evidence type="ECO:0000313" key="1">
    <source>
        <dbReference type="EMBL" id="VDN62424.1"/>
    </source>
</evidence>
<name>A0A653B1B3_ECTOL</name>
<dbReference type="AlphaFoldDB" id="A0A653B1B3"/>
<organism evidence="1">
    <name type="scientific">Ectopseudomonas oleovorans</name>
    <name type="common">Pseudomonas oleovorans</name>
    <dbReference type="NCBI Taxonomy" id="301"/>
    <lineage>
        <taxon>Bacteria</taxon>
        <taxon>Pseudomonadati</taxon>
        <taxon>Pseudomonadota</taxon>
        <taxon>Gammaproteobacteria</taxon>
        <taxon>Pseudomonadales</taxon>
        <taxon>Pseudomonadaceae</taxon>
        <taxon>Ectopseudomonas</taxon>
    </lineage>
</organism>
<protein>
    <submittedName>
        <fullName evidence="1">Uncharacterized protein</fullName>
    </submittedName>
</protein>
<reference evidence="1" key="1">
    <citation type="submission" date="2018-11" db="EMBL/GenBank/DDBJ databases">
        <authorList>
            <consortium name="Genoscope - CEA"/>
            <person name="William W."/>
        </authorList>
    </citation>
    <scope>NUCLEOTIDE SEQUENCE [LARGE SCALE GENOMIC DNA]</scope>
    <source>
        <strain evidence="1">T9AD</strain>
    </source>
</reference>
<sequence>MGTAQVGGVDAAEVLAQGGAQHATVDQAGHALQQAVLLDHVLGLVQRAGEHQLPVQRQALALEFHHVQRLHGVVDQRQAALGLQRLDQLLVVLLGLGQAGDVGHLADADARQFLAQRLAVVDHVVGTQFAHPGLGLRARCGADHGQAGQAASQLGEDRADASGGTDDQQGLVLVGRAFADLQAFEQQFPGGDRGQRQGRRVGEGQAAGHMTDDALVDHMQLAVGAGPVDGAGVEHPVARLEQADLAAHGLDHAAGVPAEHLGGAVRWRDALTDLGVDRVDRNGADLDQQVARAGYRLGQLHVLQGFGVFGGEGLVVGDGFHEGPLGGSGKTLQGQQLDAGEPCSEGLGEMLEVRRIAVQLEGGVIAPLFEHHELLRVGRVGVQFIALAAGFGVAGDDQCLQAGGHGLGVARQAVDRGDEGDWGRHRGAPLAVQVHARLFVWREKEAASRVSFIIFLKVGLPCCVSMICTCSFALPRPAACPPPPGCWTYRRRSPAPR</sequence>
<dbReference type="EMBL" id="LR130779">
    <property type="protein sequence ID" value="VDN62424.1"/>
    <property type="molecule type" value="Genomic_DNA"/>
</dbReference>
<gene>
    <name evidence="1" type="ORF">POT9AD_1437</name>
</gene>
<dbReference type="AntiFam" id="ANF00097">
    <property type="entry name" value="Shadow ORF (opposite CRYZ)"/>
</dbReference>